<organism evidence="1 2">
    <name type="scientific">Panagrolaimus sp. JU765</name>
    <dbReference type="NCBI Taxonomy" id="591449"/>
    <lineage>
        <taxon>Eukaryota</taxon>
        <taxon>Metazoa</taxon>
        <taxon>Ecdysozoa</taxon>
        <taxon>Nematoda</taxon>
        <taxon>Chromadorea</taxon>
        <taxon>Rhabditida</taxon>
        <taxon>Tylenchina</taxon>
        <taxon>Panagrolaimomorpha</taxon>
        <taxon>Panagrolaimoidea</taxon>
        <taxon>Panagrolaimidae</taxon>
        <taxon>Panagrolaimus</taxon>
    </lineage>
</organism>
<sequence>MDKLVSAPTKVLNVLSPTGSAKSVESMSSEPDAPKEYRNLLMDMSDGKSDHIMWINCLKSYDWYGEGNFSFNMDKFGVPVLKNGDYKLNLSIECVDRYVDDSETDHNGKHLIYWEGNYWTPTEDDCIIVPVQTQALLVNKAANVLKTLGVGSGDTVLVISPFIIQIPIILMATIRIGAVFSLFNATNKSDSDLSEAILLANSKVVITADCFWYGGSVINVKRNVDAAMEIVKEKTEVLPQIVVIQHGAPNPGLPPIPEENRVIGRRPIYGVEVPFDPENEFRWSDLMLAAEENCIPKLMDTEDLMIKNIRKRND</sequence>
<dbReference type="WBParaSite" id="JU765_v2.g10104.t1">
    <property type="protein sequence ID" value="JU765_v2.g10104.t1"/>
    <property type="gene ID" value="JU765_v2.g10104"/>
</dbReference>
<protein>
    <submittedName>
        <fullName evidence="2">AMP-dependent synthetase/ligase domain-containing protein</fullName>
    </submittedName>
</protein>
<reference evidence="2" key="1">
    <citation type="submission" date="2022-11" db="UniProtKB">
        <authorList>
            <consortium name="WormBaseParasite"/>
        </authorList>
    </citation>
    <scope>IDENTIFICATION</scope>
</reference>
<evidence type="ECO:0000313" key="1">
    <source>
        <dbReference type="Proteomes" id="UP000887576"/>
    </source>
</evidence>
<dbReference type="Proteomes" id="UP000887576">
    <property type="component" value="Unplaced"/>
</dbReference>
<name>A0AC34PUM3_9BILA</name>
<accession>A0AC34PUM3</accession>
<evidence type="ECO:0000313" key="2">
    <source>
        <dbReference type="WBParaSite" id="JU765_v2.g10104.t1"/>
    </source>
</evidence>
<proteinExistence type="predicted"/>